<gene>
    <name evidence="1" type="ORF">O6H91_16G008600</name>
</gene>
<evidence type="ECO:0000313" key="2">
    <source>
        <dbReference type="Proteomes" id="UP001162992"/>
    </source>
</evidence>
<dbReference type="Proteomes" id="UP001162992">
    <property type="component" value="Chromosome 16"/>
</dbReference>
<organism evidence="1 2">
    <name type="scientific">Diphasiastrum complanatum</name>
    <name type="common">Issler's clubmoss</name>
    <name type="synonym">Lycopodium complanatum</name>
    <dbReference type="NCBI Taxonomy" id="34168"/>
    <lineage>
        <taxon>Eukaryota</taxon>
        <taxon>Viridiplantae</taxon>
        <taxon>Streptophyta</taxon>
        <taxon>Embryophyta</taxon>
        <taxon>Tracheophyta</taxon>
        <taxon>Lycopodiopsida</taxon>
        <taxon>Lycopodiales</taxon>
        <taxon>Lycopodiaceae</taxon>
        <taxon>Lycopodioideae</taxon>
        <taxon>Diphasiastrum</taxon>
    </lineage>
</organism>
<reference evidence="2" key="1">
    <citation type="journal article" date="2024" name="Proc. Natl. Acad. Sci. U.S.A.">
        <title>Extraordinary preservation of gene collinearity over three hundred million years revealed in homosporous lycophytes.</title>
        <authorList>
            <person name="Li C."/>
            <person name="Wickell D."/>
            <person name="Kuo L.Y."/>
            <person name="Chen X."/>
            <person name="Nie B."/>
            <person name="Liao X."/>
            <person name="Peng D."/>
            <person name="Ji J."/>
            <person name="Jenkins J."/>
            <person name="Williams M."/>
            <person name="Shu S."/>
            <person name="Plott C."/>
            <person name="Barry K."/>
            <person name="Rajasekar S."/>
            <person name="Grimwood J."/>
            <person name="Han X."/>
            <person name="Sun S."/>
            <person name="Hou Z."/>
            <person name="He W."/>
            <person name="Dai G."/>
            <person name="Sun C."/>
            <person name="Schmutz J."/>
            <person name="Leebens-Mack J.H."/>
            <person name="Li F.W."/>
            <person name="Wang L."/>
        </authorList>
    </citation>
    <scope>NUCLEOTIDE SEQUENCE [LARGE SCALE GENOMIC DNA]</scope>
    <source>
        <strain evidence="2">cv. PW_Plant_1</strain>
    </source>
</reference>
<evidence type="ECO:0000313" key="1">
    <source>
        <dbReference type="EMBL" id="KAJ7526486.1"/>
    </source>
</evidence>
<keyword evidence="2" id="KW-1185">Reference proteome</keyword>
<proteinExistence type="predicted"/>
<accession>A0ACC2B9R7</accession>
<protein>
    <submittedName>
        <fullName evidence="1">Uncharacterized protein</fullName>
    </submittedName>
</protein>
<name>A0ACC2B9R7_DIPCM</name>
<comment type="caution">
    <text evidence="1">The sequence shown here is derived from an EMBL/GenBank/DDBJ whole genome shotgun (WGS) entry which is preliminary data.</text>
</comment>
<sequence>MVRYCLQHRNREIEGLWSYGWRERERWCGAICDNFAICCQFLRGQGDPLHNSIYSIYGFVRNRMDLNL</sequence>
<dbReference type="EMBL" id="CM055107">
    <property type="protein sequence ID" value="KAJ7526486.1"/>
    <property type="molecule type" value="Genomic_DNA"/>
</dbReference>